<dbReference type="GO" id="GO:0031175">
    <property type="term" value="P:neuron projection development"/>
    <property type="evidence" value="ECO:0007669"/>
    <property type="project" value="TreeGrafter"/>
</dbReference>
<dbReference type="InterPro" id="IPR026646">
    <property type="entry name" value="GPRIN2-like/GPRIN3"/>
</dbReference>
<feature type="compositionally biased region" description="Basic residues" evidence="2">
    <location>
        <begin position="872"/>
        <end position="888"/>
    </location>
</feature>
<feature type="compositionally biased region" description="Low complexity" evidence="2">
    <location>
        <begin position="34"/>
        <end position="48"/>
    </location>
</feature>
<reference evidence="5" key="1">
    <citation type="submission" date="2025-08" db="UniProtKB">
        <authorList>
            <consortium name="RefSeq"/>
        </authorList>
    </citation>
    <scope>IDENTIFICATION</scope>
</reference>
<dbReference type="GO" id="GO:0005886">
    <property type="term" value="C:plasma membrane"/>
    <property type="evidence" value="ECO:0007669"/>
    <property type="project" value="TreeGrafter"/>
</dbReference>
<accession>A0A6P8GU85</accession>
<dbReference type="RefSeq" id="XP_031442724.1">
    <property type="nucleotide sequence ID" value="XM_031586864.2"/>
</dbReference>
<feature type="compositionally biased region" description="Polar residues" evidence="2">
    <location>
        <begin position="847"/>
        <end position="861"/>
    </location>
</feature>
<evidence type="ECO:0000313" key="5">
    <source>
        <dbReference type="RefSeq" id="XP_031442724.1"/>
    </source>
</evidence>
<keyword evidence="4" id="KW-1185">Reference proteome</keyword>
<feature type="region of interest" description="Disordered" evidence="2">
    <location>
        <begin position="1"/>
        <end position="381"/>
    </location>
</feature>
<evidence type="ECO:0000259" key="3">
    <source>
        <dbReference type="Pfam" id="PF15235"/>
    </source>
</evidence>
<feature type="compositionally biased region" description="Polar residues" evidence="2">
    <location>
        <begin position="180"/>
        <end position="190"/>
    </location>
</feature>
<comment type="function">
    <text evidence="1">May be involved in neurite outgrowth.</text>
</comment>
<feature type="compositionally biased region" description="Polar residues" evidence="2">
    <location>
        <begin position="24"/>
        <end position="33"/>
    </location>
</feature>
<protein>
    <submittedName>
        <fullName evidence="5">G protein-regulated inducer of neurite outgrowth 1</fullName>
    </submittedName>
</protein>
<dbReference type="InterPro" id="IPR032745">
    <property type="entry name" value="GRIN_C"/>
</dbReference>
<evidence type="ECO:0000256" key="2">
    <source>
        <dbReference type="SAM" id="MobiDB-lite"/>
    </source>
</evidence>
<feature type="domain" description="G protein-regulated inducer of neurite outgrowth C-terminal" evidence="3">
    <location>
        <begin position="741"/>
        <end position="897"/>
    </location>
</feature>
<dbReference type="PANTHER" id="PTHR15718">
    <property type="entry name" value="G PROTEIN-REGULATED INDUCER OF NEURITE OUTGROWTH C-TERMINAL DOMAIN-CONTAINING PROTEIN"/>
    <property type="match status" value="1"/>
</dbReference>
<organism evidence="4 5">
    <name type="scientific">Clupea harengus</name>
    <name type="common">Atlantic herring</name>
    <dbReference type="NCBI Taxonomy" id="7950"/>
    <lineage>
        <taxon>Eukaryota</taxon>
        <taxon>Metazoa</taxon>
        <taxon>Chordata</taxon>
        <taxon>Craniata</taxon>
        <taxon>Vertebrata</taxon>
        <taxon>Euteleostomi</taxon>
        <taxon>Actinopterygii</taxon>
        <taxon>Neopterygii</taxon>
        <taxon>Teleostei</taxon>
        <taxon>Clupei</taxon>
        <taxon>Clupeiformes</taxon>
        <taxon>Clupeoidei</taxon>
        <taxon>Clupeidae</taxon>
        <taxon>Clupea</taxon>
    </lineage>
</organism>
<proteinExistence type="predicted"/>
<dbReference type="Pfam" id="PF15235">
    <property type="entry name" value="GRIN_C"/>
    <property type="match status" value="1"/>
</dbReference>
<name>A0A6P8GU85_CLUHA</name>
<dbReference type="AlphaFoldDB" id="A0A6P8GU85"/>
<feature type="compositionally biased region" description="Basic and acidic residues" evidence="2">
    <location>
        <begin position="225"/>
        <end position="234"/>
    </location>
</feature>
<feature type="compositionally biased region" description="Polar residues" evidence="2">
    <location>
        <begin position="364"/>
        <end position="374"/>
    </location>
</feature>
<dbReference type="CTD" id="114787"/>
<feature type="compositionally biased region" description="Acidic residues" evidence="2">
    <location>
        <begin position="192"/>
        <end position="210"/>
    </location>
</feature>
<gene>
    <name evidence="5" type="primary">LOC116225144</name>
</gene>
<dbReference type="OrthoDB" id="9937185at2759"/>
<feature type="compositionally biased region" description="Basic and acidic residues" evidence="2">
    <location>
        <begin position="286"/>
        <end position="298"/>
    </location>
</feature>
<feature type="compositionally biased region" description="Basic and acidic residues" evidence="2">
    <location>
        <begin position="862"/>
        <end position="871"/>
    </location>
</feature>
<dbReference type="PANTHER" id="PTHR15718:SF7">
    <property type="entry name" value="G PROTEIN-REGULATED INDUCER OF NEURITE OUTGROWTH 1"/>
    <property type="match status" value="1"/>
</dbReference>
<dbReference type="Proteomes" id="UP000515152">
    <property type="component" value="Chromosome 20"/>
</dbReference>
<sequence length="902" mass="95408">MNMGSLKNPEEDHQCHDVLLESPILTNHSQWHADSNSNSSPDLNSESDAASDCQTSQGTQGLDTGMAMDQLTSPSESSKVSGSSTSPSPSPSSEEEADQVRSELSHGLESCQFDPVPSLREPLSGVDLSPSHVSVNSDDRPDQLGDGDDDGDIMSGQCDQWREGSGGEKSCPPIRRDVSQEITILVTSYDNCVEDEEEEPEEEDVGEEENERGGEPERSNSPNNIREEEPRASNREVVAIEGSEGAGEGFIVVASLTSTSEVERPQIVGSSSVETGRDGVSNVQHEQAEVHYGSKESTDPINSKSSGCLQKAQSEVQQPTEANSPLKGDLNTDPSNQCSEKSIHTDAKPTVSGNANKNKDVEPLSSTNKTQSSESTERLQKVKTLDLSSGGFSSSLGKTVQMQSSLEVACHSVATSPMTPPEGSAAFLFPYSSAKTGMVSANTAENKEFKSVATAPMSPQNLTAPEAIPEARSAGVEMRSVATAPMSPLNLTAPESIPEACTAGVMMRSVATAPMSPQNLTAPEAIPDAHTAGLEMRSVATAPMTPQNLTAPESFPEAGTAGVMMRSVATAPMSPQNLTAPEAIPDAHTAGVEMRSVATAPMTPQNLTAPESFPEACTAGVMMRSVATAPMSPQNLTAPEAIPDAHTAGLEMRSVATAPMSPRNLTAPEAIPEACKVGSVKTRVSLEVMCHSVATSPMTPPEGSAVFLFPSSKHVELRSVATAPMSPQGLTAPEAIPEACTAGAEQTAPEFLPEPRELEADGGPQEPLEPLQDVCWDEKGMTWDVYGAVVEVMVLGTAIQKHLEKQVQKHHKQPSSGTASPTQSQTQTQTQNESVAEAQSPADGASTPATGLTPAGSQKSLNQKEKNDGVKRNGRRRNPLRVRFRRFKWPSCCSRSRPEEVL</sequence>
<feature type="compositionally biased region" description="Low complexity" evidence="2">
    <location>
        <begin position="814"/>
        <end position="831"/>
    </location>
</feature>
<feature type="compositionally biased region" description="Basic and acidic residues" evidence="2">
    <location>
        <begin position="8"/>
        <end position="19"/>
    </location>
</feature>
<evidence type="ECO:0000313" key="4">
    <source>
        <dbReference type="Proteomes" id="UP000515152"/>
    </source>
</evidence>
<feature type="compositionally biased region" description="Polar residues" evidence="2">
    <location>
        <begin position="299"/>
        <end position="323"/>
    </location>
</feature>
<feature type="region of interest" description="Disordered" evidence="2">
    <location>
        <begin position="805"/>
        <end position="902"/>
    </location>
</feature>
<dbReference type="GeneID" id="116225144"/>
<feature type="compositionally biased region" description="Low complexity" evidence="2">
    <location>
        <begin position="73"/>
        <end position="87"/>
    </location>
</feature>
<evidence type="ECO:0000256" key="1">
    <source>
        <dbReference type="ARBA" id="ARBA00002358"/>
    </source>
</evidence>
<dbReference type="KEGG" id="char:116225144"/>
<feature type="compositionally biased region" description="Polar residues" evidence="2">
    <location>
        <begin position="52"/>
        <end position="62"/>
    </location>
</feature>